<evidence type="ECO:0000313" key="1">
    <source>
        <dbReference type="EMBL" id="KAJ9595780.1"/>
    </source>
</evidence>
<comment type="caution">
    <text evidence="1">The sequence shown here is derived from an EMBL/GenBank/DDBJ whole genome shotgun (WGS) entry which is preliminary data.</text>
</comment>
<keyword evidence="2" id="KW-1185">Reference proteome</keyword>
<accession>A0AAD8EM48</accession>
<dbReference type="AlphaFoldDB" id="A0AAD8EM48"/>
<reference evidence="1" key="2">
    <citation type="submission" date="2023-05" db="EMBL/GenBank/DDBJ databases">
        <authorList>
            <person name="Fouks B."/>
        </authorList>
    </citation>
    <scope>NUCLEOTIDE SEQUENCE</scope>
    <source>
        <strain evidence="1">Stay&amp;Tobe</strain>
        <tissue evidence="1">Testes</tissue>
    </source>
</reference>
<feature type="non-terminal residue" evidence="1">
    <location>
        <position position="1"/>
    </location>
</feature>
<organism evidence="1 2">
    <name type="scientific">Diploptera punctata</name>
    <name type="common">Pacific beetle cockroach</name>
    <dbReference type="NCBI Taxonomy" id="6984"/>
    <lineage>
        <taxon>Eukaryota</taxon>
        <taxon>Metazoa</taxon>
        <taxon>Ecdysozoa</taxon>
        <taxon>Arthropoda</taxon>
        <taxon>Hexapoda</taxon>
        <taxon>Insecta</taxon>
        <taxon>Pterygota</taxon>
        <taxon>Neoptera</taxon>
        <taxon>Polyneoptera</taxon>
        <taxon>Dictyoptera</taxon>
        <taxon>Blattodea</taxon>
        <taxon>Blaberoidea</taxon>
        <taxon>Blaberidae</taxon>
        <taxon>Diplopterinae</taxon>
        <taxon>Diploptera</taxon>
    </lineage>
</organism>
<dbReference type="Proteomes" id="UP001233999">
    <property type="component" value="Unassembled WGS sequence"/>
</dbReference>
<dbReference type="EMBL" id="JASPKZ010002315">
    <property type="protein sequence ID" value="KAJ9595780.1"/>
    <property type="molecule type" value="Genomic_DNA"/>
</dbReference>
<feature type="non-terminal residue" evidence="1">
    <location>
        <position position="79"/>
    </location>
</feature>
<evidence type="ECO:0000313" key="2">
    <source>
        <dbReference type="Proteomes" id="UP001233999"/>
    </source>
</evidence>
<proteinExistence type="predicted"/>
<gene>
    <name evidence="1" type="ORF">L9F63_013024</name>
</gene>
<sequence length="79" mass="9625">ILVVIIAQKVDIFEDVWNYIIFVRAKTTEKNELMDIMPKMRSYFIVPKVIHQNIVIWTHNKINYYEICKKHHEHNIVMK</sequence>
<protein>
    <submittedName>
        <fullName evidence="1">Uncharacterized protein</fullName>
    </submittedName>
</protein>
<reference evidence="1" key="1">
    <citation type="journal article" date="2023" name="IScience">
        <title>Live-bearing cockroach genome reveals convergent evolutionary mechanisms linked to viviparity in insects and beyond.</title>
        <authorList>
            <person name="Fouks B."/>
            <person name="Harrison M.C."/>
            <person name="Mikhailova A.A."/>
            <person name="Marchal E."/>
            <person name="English S."/>
            <person name="Carruthers M."/>
            <person name="Jennings E.C."/>
            <person name="Chiamaka E.L."/>
            <person name="Frigard R.A."/>
            <person name="Pippel M."/>
            <person name="Attardo G.M."/>
            <person name="Benoit J.B."/>
            <person name="Bornberg-Bauer E."/>
            <person name="Tobe S.S."/>
        </authorList>
    </citation>
    <scope>NUCLEOTIDE SEQUENCE</scope>
    <source>
        <strain evidence="1">Stay&amp;Tobe</strain>
    </source>
</reference>
<name>A0AAD8EM48_DIPPU</name>